<comment type="caution">
    <text evidence="2">The sequence shown here is derived from an EMBL/GenBank/DDBJ whole genome shotgun (WGS) entry which is preliminary data.</text>
</comment>
<feature type="signal peptide" evidence="1">
    <location>
        <begin position="1"/>
        <end position="18"/>
    </location>
</feature>
<dbReference type="AlphaFoldDB" id="A0A8T0GCB2"/>
<proteinExistence type="predicted"/>
<feature type="chain" id="PRO_5035861399" evidence="1">
    <location>
        <begin position="19"/>
        <end position="75"/>
    </location>
</feature>
<evidence type="ECO:0000313" key="3">
    <source>
        <dbReference type="Proteomes" id="UP000822688"/>
    </source>
</evidence>
<dbReference type="EMBL" id="CM026432">
    <property type="protein sequence ID" value="KAG0557016.1"/>
    <property type="molecule type" value="Genomic_DNA"/>
</dbReference>
<evidence type="ECO:0000313" key="2">
    <source>
        <dbReference type="EMBL" id="KAG0557016.1"/>
    </source>
</evidence>
<keyword evidence="3" id="KW-1185">Reference proteome</keyword>
<keyword evidence="1" id="KW-0732">Signal</keyword>
<protein>
    <submittedName>
        <fullName evidence="2">Uncharacterized protein</fullName>
    </submittedName>
</protein>
<evidence type="ECO:0000256" key="1">
    <source>
        <dbReference type="SAM" id="SignalP"/>
    </source>
</evidence>
<reference evidence="2 3" key="1">
    <citation type="submission" date="2020-06" db="EMBL/GenBank/DDBJ databases">
        <title>WGS assembly of Ceratodon purpureus strain R40.</title>
        <authorList>
            <person name="Carey S.B."/>
            <person name="Jenkins J."/>
            <person name="Shu S."/>
            <person name="Lovell J.T."/>
            <person name="Sreedasyam A."/>
            <person name="Maumus F."/>
            <person name="Tiley G.P."/>
            <person name="Fernandez-Pozo N."/>
            <person name="Barry K."/>
            <person name="Chen C."/>
            <person name="Wang M."/>
            <person name="Lipzen A."/>
            <person name="Daum C."/>
            <person name="Saski C.A."/>
            <person name="Payton A.C."/>
            <person name="Mcbreen J.C."/>
            <person name="Conrad R.E."/>
            <person name="Kollar L.M."/>
            <person name="Olsson S."/>
            <person name="Huttunen S."/>
            <person name="Landis J.B."/>
            <person name="Wickett N.J."/>
            <person name="Johnson M.G."/>
            <person name="Rensing S.A."/>
            <person name="Grimwood J."/>
            <person name="Schmutz J."/>
            <person name="Mcdaniel S.F."/>
        </authorList>
    </citation>
    <scope>NUCLEOTIDE SEQUENCE [LARGE SCALE GENOMIC DNA]</scope>
    <source>
        <strain evidence="2 3">R40</strain>
    </source>
</reference>
<organism evidence="2 3">
    <name type="scientific">Ceratodon purpureus</name>
    <name type="common">Fire moss</name>
    <name type="synonym">Dicranum purpureum</name>
    <dbReference type="NCBI Taxonomy" id="3225"/>
    <lineage>
        <taxon>Eukaryota</taxon>
        <taxon>Viridiplantae</taxon>
        <taxon>Streptophyta</taxon>
        <taxon>Embryophyta</taxon>
        <taxon>Bryophyta</taxon>
        <taxon>Bryophytina</taxon>
        <taxon>Bryopsida</taxon>
        <taxon>Dicranidae</taxon>
        <taxon>Pseudoditrichales</taxon>
        <taxon>Ditrichaceae</taxon>
        <taxon>Ceratodon</taxon>
    </lineage>
</organism>
<gene>
    <name evidence="2" type="ORF">KC19_11G095800</name>
</gene>
<dbReference type="Proteomes" id="UP000822688">
    <property type="component" value="Chromosome 11"/>
</dbReference>
<sequence length="75" mass="7996">MSGCLLYWICYGVGRVGGCDVGQNSISKILIAWANKGVISGDPCLGRGGYQRCTGDVNGRETVLVFLEAIVLMLQ</sequence>
<name>A0A8T0GCB2_CERPU</name>
<accession>A0A8T0GCB2</accession>